<feature type="compositionally biased region" description="Low complexity" evidence="9">
    <location>
        <begin position="140"/>
        <end position="157"/>
    </location>
</feature>
<name>A0A284RM63_ARMOS</name>
<keyword evidence="8" id="KW-0175">Coiled coil</keyword>
<dbReference type="Proteomes" id="UP000219338">
    <property type="component" value="Unassembled WGS sequence"/>
</dbReference>
<feature type="coiled-coil region" evidence="8">
    <location>
        <begin position="408"/>
        <end position="486"/>
    </location>
</feature>
<feature type="compositionally biased region" description="Basic and acidic residues" evidence="9">
    <location>
        <begin position="20"/>
        <end position="34"/>
    </location>
</feature>
<proteinExistence type="inferred from homology"/>
<evidence type="ECO:0000256" key="1">
    <source>
        <dbReference type="ARBA" id="ARBA00004123"/>
    </source>
</evidence>
<dbReference type="SUPFAM" id="SSF75704">
    <property type="entry name" value="Mitotic arrest deficient-like 1, Mad1"/>
    <property type="match status" value="1"/>
</dbReference>
<protein>
    <recommendedName>
        <fullName evidence="3">Spindle assembly checkpoint component MAD1</fullName>
    </recommendedName>
</protein>
<dbReference type="EMBL" id="FUEG01000011">
    <property type="protein sequence ID" value="SJL09867.1"/>
    <property type="molecule type" value="Genomic_DNA"/>
</dbReference>
<keyword evidence="11" id="KW-1185">Reference proteome</keyword>
<evidence type="ECO:0000256" key="5">
    <source>
        <dbReference type="ARBA" id="ARBA00022776"/>
    </source>
</evidence>
<dbReference type="SUPFAM" id="SSF54909">
    <property type="entry name" value="Dimeric alpha+beta barrel"/>
    <property type="match status" value="2"/>
</dbReference>
<evidence type="ECO:0000313" key="11">
    <source>
        <dbReference type="Proteomes" id="UP000219338"/>
    </source>
</evidence>
<feature type="region of interest" description="Disordered" evidence="9">
    <location>
        <begin position="133"/>
        <end position="158"/>
    </location>
</feature>
<dbReference type="Gene3D" id="1.20.5.170">
    <property type="match status" value="1"/>
</dbReference>
<feature type="coiled-coil region" evidence="8">
    <location>
        <begin position="223"/>
        <end position="287"/>
    </location>
</feature>
<dbReference type="AlphaFoldDB" id="A0A284RM63"/>
<feature type="region of interest" description="Disordered" evidence="9">
    <location>
        <begin position="1"/>
        <end position="53"/>
    </location>
</feature>
<dbReference type="GO" id="GO:0051315">
    <property type="term" value="P:attachment of mitotic spindle microtubules to kinetochore"/>
    <property type="evidence" value="ECO:0007669"/>
    <property type="project" value="TreeGrafter"/>
</dbReference>
<dbReference type="STRING" id="47428.A0A284RM63"/>
<evidence type="ECO:0000256" key="9">
    <source>
        <dbReference type="SAM" id="MobiDB-lite"/>
    </source>
</evidence>
<feature type="region of interest" description="Disordered" evidence="9">
    <location>
        <begin position="93"/>
        <end position="117"/>
    </location>
</feature>
<dbReference type="OMA" id="YKLDFMP"/>
<comment type="similarity">
    <text evidence="2">Belongs to the MAD1 family.</text>
</comment>
<evidence type="ECO:0000256" key="6">
    <source>
        <dbReference type="ARBA" id="ARBA00023242"/>
    </source>
</evidence>
<organism evidence="10 11">
    <name type="scientific">Armillaria ostoyae</name>
    <name type="common">Armillaria root rot fungus</name>
    <dbReference type="NCBI Taxonomy" id="47428"/>
    <lineage>
        <taxon>Eukaryota</taxon>
        <taxon>Fungi</taxon>
        <taxon>Dikarya</taxon>
        <taxon>Basidiomycota</taxon>
        <taxon>Agaricomycotina</taxon>
        <taxon>Agaricomycetes</taxon>
        <taxon>Agaricomycetidae</taxon>
        <taxon>Agaricales</taxon>
        <taxon>Marasmiineae</taxon>
        <taxon>Physalacriaceae</taxon>
        <taxon>Armillaria</taxon>
    </lineage>
</organism>
<dbReference type="InterPro" id="IPR011008">
    <property type="entry name" value="Dimeric_a/b-barrel"/>
</dbReference>
<feature type="coiled-coil region" evidence="8">
    <location>
        <begin position="328"/>
        <end position="376"/>
    </location>
</feature>
<dbReference type="GO" id="GO:0072686">
    <property type="term" value="C:mitotic spindle"/>
    <property type="evidence" value="ECO:0007669"/>
    <property type="project" value="TreeGrafter"/>
</dbReference>
<dbReference type="InterPro" id="IPR008672">
    <property type="entry name" value="Mad1"/>
</dbReference>
<dbReference type="GO" id="GO:0000776">
    <property type="term" value="C:kinetochore"/>
    <property type="evidence" value="ECO:0007669"/>
    <property type="project" value="TreeGrafter"/>
</dbReference>
<dbReference type="Gene3D" id="3.30.70.100">
    <property type="match status" value="2"/>
</dbReference>
<dbReference type="GO" id="GO:0005635">
    <property type="term" value="C:nuclear envelope"/>
    <property type="evidence" value="ECO:0007669"/>
    <property type="project" value="TreeGrafter"/>
</dbReference>
<evidence type="ECO:0000256" key="4">
    <source>
        <dbReference type="ARBA" id="ARBA00022618"/>
    </source>
</evidence>
<evidence type="ECO:0000256" key="3">
    <source>
        <dbReference type="ARBA" id="ARBA00022019"/>
    </source>
</evidence>
<dbReference type="Pfam" id="PF05557">
    <property type="entry name" value="MAD"/>
    <property type="match status" value="1"/>
</dbReference>
<keyword evidence="4" id="KW-0132">Cell division</keyword>
<evidence type="ECO:0000313" key="10">
    <source>
        <dbReference type="EMBL" id="SJL09867.1"/>
    </source>
</evidence>
<dbReference type="PANTHER" id="PTHR23168">
    <property type="entry name" value="MITOTIC SPINDLE ASSEMBLY CHECKPOINT PROTEIN MAD1 MITOTIC ARREST DEFICIENT-LIKE PROTEIN 1"/>
    <property type="match status" value="1"/>
</dbReference>
<evidence type="ECO:0000256" key="2">
    <source>
        <dbReference type="ARBA" id="ARBA00008029"/>
    </source>
</evidence>
<dbReference type="PANTHER" id="PTHR23168:SF0">
    <property type="entry name" value="MITOTIC SPINDLE ASSEMBLY CHECKPOINT PROTEIN MAD1"/>
    <property type="match status" value="1"/>
</dbReference>
<dbReference type="OrthoDB" id="331602at2759"/>
<keyword evidence="5" id="KW-0498">Mitosis</keyword>
<dbReference type="Gene3D" id="6.10.250.90">
    <property type="match status" value="1"/>
</dbReference>
<reference evidence="11" key="1">
    <citation type="journal article" date="2017" name="Nat. Ecol. Evol.">
        <title>Genome expansion and lineage-specific genetic innovations in the forest pathogenic fungi Armillaria.</title>
        <authorList>
            <person name="Sipos G."/>
            <person name="Prasanna A.N."/>
            <person name="Walter M.C."/>
            <person name="O'Connor E."/>
            <person name="Balint B."/>
            <person name="Krizsan K."/>
            <person name="Kiss B."/>
            <person name="Hess J."/>
            <person name="Varga T."/>
            <person name="Slot J."/>
            <person name="Riley R."/>
            <person name="Boka B."/>
            <person name="Rigling D."/>
            <person name="Barry K."/>
            <person name="Lee J."/>
            <person name="Mihaltcheva S."/>
            <person name="LaButti K."/>
            <person name="Lipzen A."/>
            <person name="Waldron R."/>
            <person name="Moloney N.M."/>
            <person name="Sperisen C."/>
            <person name="Kredics L."/>
            <person name="Vagvoelgyi C."/>
            <person name="Patrignani A."/>
            <person name="Fitzpatrick D."/>
            <person name="Nagy I."/>
            <person name="Doyle S."/>
            <person name="Anderson J.B."/>
            <person name="Grigoriev I.V."/>
            <person name="Gueldener U."/>
            <person name="Muensterkoetter M."/>
            <person name="Nagy L.G."/>
        </authorList>
    </citation>
    <scope>NUCLEOTIDE SEQUENCE [LARGE SCALE GENOMIC DNA]</scope>
    <source>
        <strain evidence="11">C18/9</strain>
    </source>
</reference>
<comment type="subcellular location">
    <subcellularLocation>
        <location evidence="1">Nucleus</location>
    </subcellularLocation>
</comment>
<keyword evidence="7" id="KW-0131">Cell cycle</keyword>
<dbReference type="Gene3D" id="3.30.457.60">
    <property type="match status" value="1"/>
</dbReference>
<feature type="compositionally biased region" description="Polar residues" evidence="9">
    <location>
        <begin position="1"/>
        <end position="18"/>
    </location>
</feature>
<evidence type="ECO:0000256" key="8">
    <source>
        <dbReference type="SAM" id="Coils"/>
    </source>
</evidence>
<sequence>MSRDASSSSQIPLFSRSTAAKRDSLTAELERDPRLSTVRRQQRSQAFSSTMAHASLERQLATLQTTKTELETKLRERDLTVERLERDRRWFSDRETEEREEKERERTEREEEKKKTDAELRSLRANLTTLREEYEELQDSHSSLSRSTSQTSATQESKITTLTRQVQLLEEELVQTKELAEERLRSMHDLQESINNLEEPPRREDNEDMTIIREELRRQATYLRQLESENAELRVLKARSQSIEVLKEEKRGLERKLRVMDELRHQVVELEAQVEAGRQERQEWANKSLELEAQSPSRTPIGVTQSLSELRLTHAKLLEESGATNALLRAREAELDEVRESEGELKERIKGLEADVSGLKESLERERRRVELADREVDFSKAMVASFTAEETMKEGAAAIDEAQMQRLQHAEALLEEYKGVNDKLTLELESLTTSRGSVVGADLLQAEKAQRLQVQEALAQCNEENKNHLDKIDELEQKLFDLGGEIAGGRHVPPGVRILQLKENPLQDWVDLRQSAMDRLKGENEALIKRLKELEESGIKGVATSAQPGEELVPRESWELVSKEKSDLEELVSRKEKRLLRLQQIFQSKSAEFREAIASILGVKLAFYPNGQVRVTSLYDLNASFVFSPEKGASGVNMQLVAQGEGAPEEIQSLMQYWVGTEQCIPGFMATVTLECYETSKKGNIGCGLLVPLEPKPGKDGELADFLNTGYDLVQAEPFTLQWFALQYDTSNPTYAIFDTFADEEGLAKHANGKIAEALGANSEALLKEAPQLGQIKMLASKVQHGVETVQVGLRCLLNAKPGKIDVVRNFLVNALPLIDEEEQTRIWYAFEFPGTGLFGIVDFFLSDEGRQAHIKGKVATALYAHADEYFTDEPDIVKVKVLAAKIG</sequence>
<dbReference type="GO" id="GO:0007094">
    <property type="term" value="P:mitotic spindle assembly checkpoint signaling"/>
    <property type="evidence" value="ECO:0007669"/>
    <property type="project" value="InterPro"/>
</dbReference>
<feature type="compositionally biased region" description="Polar residues" evidence="9">
    <location>
        <begin position="43"/>
        <end position="52"/>
    </location>
</feature>
<accession>A0A284RM63</accession>
<keyword evidence="6" id="KW-0539">Nucleus</keyword>
<evidence type="ECO:0000256" key="7">
    <source>
        <dbReference type="ARBA" id="ARBA00023306"/>
    </source>
</evidence>
<gene>
    <name evidence="10" type="ORF">ARMOST_13248</name>
</gene>
<dbReference type="GO" id="GO:0051301">
    <property type="term" value="P:cell division"/>
    <property type="evidence" value="ECO:0007669"/>
    <property type="project" value="UniProtKB-KW"/>
</dbReference>